<dbReference type="GO" id="GO:0004519">
    <property type="term" value="F:endonuclease activity"/>
    <property type="evidence" value="ECO:0007669"/>
    <property type="project" value="InterPro"/>
</dbReference>
<dbReference type="NCBIfam" id="TIGR04416">
    <property type="entry name" value="group_II_RT_mat"/>
    <property type="match status" value="1"/>
</dbReference>
<sequence>MNTTPLDERGTALTAWINQTQEVLAHRSLNQQPFHRVFNLMRTRRLATVALNRVLSNTGARTAGIDGMTKKHIATDTEQQALVQEIWHDLTTHQYRPAPVRRVYIPKANGQQRPLGIPTIKDRVVQEMVRLILDPIYESTFYRHSYGFRPYRATHHAVVRLRDLIGRRGYQMALEGDIRACFDRIHHTTLIRILRRTIKDERLITVIHQMLKAGVMDDGQWRVTEDGTPQGGIVSPLLANIYLNELDQWVANRWDTYTPLERYYHRKAGTGYPCQITRYADDFVVLLHGTHAEATTLKTALATFLADHLHLELSAEKTLITPVEQGFDFLGFHIRKYQDSTRITPSRKAIATFKREAADRIGKGFRDSDEAGIVMLNHYLTGWGHYYRRVSSSTTFRSLDHYIWWRVMRTTFRLRRGRGVRHFGTHCRSHRKRYRDGLNRKHAHRRGGHYGVWANTAQTRAYIVTSLAFLPIEYVALHPQLHPYRKADRAKLDQRKRLALLLARNSHPERPANPAYGKAWEQIRQEVLQMSNYTCQHCGTRVHRSTAEIDHRIPLKRFTRRQTAHKLENLQCLCRACHLRKHGKEPR</sequence>
<dbReference type="InterPro" id="IPR051083">
    <property type="entry name" value="GrpII_Intron_Splice-Mob/Def"/>
</dbReference>
<dbReference type="SUPFAM" id="SSF56672">
    <property type="entry name" value="DNA/RNA polymerases"/>
    <property type="match status" value="1"/>
</dbReference>
<geneLocation type="plasmid" evidence="2 3">
    <name>pHAU02</name>
</geneLocation>
<keyword evidence="2" id="KW-0548">Nucleotidyltransferase</keyword>
<dbReference type="HOGENOM" id="CLU_013584_15_4_0"/>
<accession>A9B955</accession>
<dbReference type="PANTHER" id="PTHR34047">
    <property type="entry name" value="NUCLEAR INTRON MATURASE 1, MITOCHONDRIAL-RELATED"/>
    <property type="match status" value="1"/>
</dbReference>
<dbReference type="SMART" id="SM00507">
    <property type="entry name" value="HNHc"/>
    <property type="match status" value="1"/>
</dbReference>
<dbReference type="eggNOG" id="COG3344">
    <property type="taxonomic scope" value="Bacteria"/>
</dbReference>
<evidence type="ECO:0000313" key="3">
    <source>
        <dbReference type="Proteomes" id="UP000000787"/>
    </source>
</evidence>
<dbReference type="GO" id="GO:0003676">
    <property type="term" value="F:nucleic acid binding"/>
    <property type="evidence" value="ECO:0007669"/>
    <property type="project" value="InterPro"/>
</dbReference>
<keyword evidence="2" id="KW-0808">Transferase</keyword>
<dbReference type="EC" id="2.7.7.49" evidence="2"/>
<dbReference type="CDD" id="cd00085">
    <property type="entry name" value="HNHc"/>
    <property type="match status" value="1"/>
</dbReference>
<dbReference type="Pfam" id="PF01844">
    <property type="entry name" value="HNH"/>
    <property type="match status" value="1"/>
</dbReference>
<name>A9B955_HERA2</name>
<dbReference type="InParanoid" id="A9B955"/>
<dbReference type="InterPro" id="IPR002711">
    <property type="entry name" value="HNH"/>
</dbReference>
<dbReference type="KEGG" id="hau:Haur_5242"/>
<dbReference type="PROSITE" id="PS50878">
    <property type="entry name" value="RT_POL"/>
    <property type="match status" value="1"/>
</dbReference>
<dbReference type="AlphaFoldDB" id="A9B955"/>
<dbReference type="Pfam" id="PF08388">
    <property type="entry name" value="GIIM"/>
    <property type="match status" value="1"/>
</dbReference>
<dbReference type="InterPro" id="IPR000477">
    <property type="entry name" value="RT_dom"/>
</dbReference>
<dbReference type="InterPro" id="IPR013597">
    <property type="entry name" value="Mat_intron_G2"/>
</dbReference>
<keyword evidence="2" id="KW-0695">RNA-directed DNA polymerase</keyword>
<dbReference type="eggNOG" id="COG1403">
    <property type="taxonomic scope" value="Bacteria"/>
</dbReference>
<evidence type="ECO:0000313" key="2">
    <source>
        <dbReference type="EMBL" id="ABX07869.1"/>
    </source>
</evidence>
<reference evidence="2 3" key="1">
    <citation type="journal article" date="2011" name="Stand. Genomic Sci.">
        <title>Complete genome sequence of the filamentous gliding predatory bacterium Herpetosiphon aurantiacus type strain (114-95(T)).</title>
        <authorList>
            <person name="Kiss H."/>
            <person name="Nett M."/>
            <person name="Domin N."/>
            <person name="Martin K."/>
            <person name="Maresca J.A."/>
            <person name="Copeland A."/>
            <person name="Lapidus A."/>
            <person name="Lucas S."/>
            <person name="Berry K.W."/>
            <person name="Glavina Del Rio T."/>
            <person name="Dalin E."/>
            <person name="Tice H."/>
            <person name="Pitluck S."/>
            <person name="Richardson P."/>
            <person name="Bruce D."/>
            <person name="Goodwin L."/>
            <person name="Han C."/>
            <person name="Detter J.C."/>
            <person name="Schmutz J."/>
            <person name="Brettin T."/>
            <person name="Land M."/>
            <person name="Hauser L."/>
            <person name="Kyrpides N.C."/>
            <person name="Ivanova N."/>
            <person name="Goker M."/>
            <person name="Woyke T."/>
            <person name="Klenk H.P."/>
            <person name="Bryant D.A."/>
        </authorList>
    </citation>
    <scope>NUCLEOTIDE SEQUENCE [LARGE SCALE GENOMIC DNA]</scope>
    <source>
        <strain evidence="3">ATCC 23779 / DSM 785 / 114-95</strain>
        <plasmid evidence="2">pHAU02</plasmid>
    </source>
</reference>
<protein>
    <submittedName>
        <fullName evidence="2">RNA-directed DNA polymerase</fullName>
        <ecNumber evidence="2">2.7.7.49</ecNumber>
    </submittedName>
</protein>
<dbReference type="Proteomes" id="UP000000787">
    <property type="component" value="Plasmid pHAU02"/>
</dbReference>
<dbReference type="GO" id="GO:0003964">
    <property type="term" value="F:RNA-directed DNA polymerase activity"/>
    <property type="evidence" value="ECO:0007669"/>
    <property type="project" value="UniProtKB-KW"/>
</dbReference>
<dbReference type="PANTHER" id="PTHR34047:SF8">
    <property type="entry name" value="PROTEIN YKFC"/>
    <property type="match status" value="1"/>
</dbReference>
<evidence type="ECO:0000259" key="1">
    <source>
        <dbReference type="PROSITE" id="PS50878"/>
    </source>
</evidence>
<keyword evidence="2" id="KW-0614">Plasmid</keyword>
<dbReference type="Gene3D" id="1.10.30.50">
    <property type="match status" value="1"/>
</dbReference>
<dbReference type="InterPro" id="IPR030931">
    <property type="entry name" value="Group_II_RT_mat"/>
</dbReference>
<dbReference type="BioCyc" id="HAUR316274:GHYA-5304-MONOMER"/>
<dbReference type="InterPro" id="IPR043502">
    <property type="entry name" value="DNA/RNA_pol_sf"/>
</dbReference>
<dbReference type="EMBL" id="CP000877">
    <property type="protein sequence ID" value="ABX07869.1"/>
    <property type="molecule type" value="Genomic_DNA"/>
</dbReference>
<keyword evidence="3" id="KW-1185">Reference proteome</keyword>
<gene>
    <name evidence="2" type="ordered locus">Haur_5242</name>
</gene>
<proteinExistence type="predicted"/>
<feature type="domain" description="Reverse transcriptase" evidence="1">
    <location>
        <begin position="86"/>
        <end position="334"/>
    </location>
</feature>
<dbReference type="CDD" id="cd01651">
    <property type="entry name" value="RT_G2_intron"/>
    <property type="match status" value="1"/>
</dbReference>
<dbReference type="Pfam" id="PF00078">
    <property type="entry name" value="RVT_1"/>
    <property type="match status" value="1"/>
</dbReference>
<dbReference type="GO" id="GO:0008270">
    <property type="term" value="F:zinc ion binding"/>
    <property type="evidence" value="ECO:0007669"/>
    <property type="project" value="InterPro"/>
</dbReference>
<dbReference type="InterPro" id="IPR003615">
    <property type="entry name" value="HNH_nuc"/>
</dbReference>
<organism evidence="2 3">
    <name type="scientific">Herpetosiphon aurantiacus (strain ATCC 23779 / DSM 785 / 114-95)</name>
    <dbReference type="NCBI Taxonomy" id="316274"/>
    <lineage>
        <taxon>Bacteria</taxon>
        <taxon>Bacillati</taxon>
        <taxon>Chloroflexota</taxon>
        <taxon>Chloroflexia</taxon>
        <taxon>Herpetosiphonales</taxon>
        <taxon>Herpetosiphonaceae</taxon>
        <taxon>Herpetosiphon</taxon>
    </lineage>
</organism>